<evidence type="ECO:0000313" key="2">
    <source>
        <dbReference type="Proteomes" id="UP000318138"/>
    </source>
</evidence>
<name>A0A859F991_9BACI</name>
<sequence>MVAKCDANAFLSDAYTPSFDANQIASTHTADQVTHSLADLMQATSNLTYTRLHVAQTNDATQN</sequence>
<dbReference type="EMBL" id="CP041372">
    <property type="protein sequence ID" value="QKS69619.1"/>
    <property type="molecule type" value="Genomic_DNA"/>
</dbReference>
<accession>A0A859F991</accession>
<dbReference type="KEGG" id="psua:FLK61_22685"/>
<keyword evidence="2" id="KW-1185">Reference proteome</keyword>
<protein>
    <submittedName>
        <fullName evidence="1">Uncharacterized protein</fullName>
    </submittedName>
</protein>
<gene>
    <name evidence="1" type="ORF">FLK61_22685</name>
</gene>
<proteinExistence type="predicted"/>
<dbReference type="Proteomes" id="UP000318138">
    <property type="component" value="Chromosome"/>
</dbReference>
<evidence type="ECO:0000313" key="1">
    <source>
        <dbReference type="EMBL" id="QKS69619.1"/>
    </source>
</evidence>
<organism evidence="1 2">
    <name type="scientific">Paenalkalicoccus suaedae</name>
    <dbReference type="NCBI Taxonomy" id="2592382"/>
    <lineage>
        <taxon>Bacteria</taxon>
        <taxon>Bacillati</taxon>
        <taxon>Bacillota</taxon>
        <taxon>Bacilli</taxon>
        <taxon>Bacillales</taxon>
        <taxon>Bacillaceae</taxon>
        <taxon>Paenalkalicoccus</taxon>
    </lineage>
</organism>
<dbReference type="AlphaFoldDB" id="A0A859F991"/>
<reference evidence="2" key="1">
    <citation type="submission" date="2019-07" db="EMBL/GenBank/DDBJ databases">
        <title>Bacillus alkalisoli sp. nov. isolated from saline soil.</title>
        <authorList>
            <person name="Sun J.-Q."/>
            <person name="Xu L."/>
        </authorList>
    </citation>
    <scope>NUCLEOTIDE SEQUENCE [LARGE SCALE GENOMIC DNA]</scope>
    <source>
        <strain evidence="2">M4U3P1</strain>
    </source>
</reference>